<gene>
    <name evidence="1" type="ORF">CLV92_11674</name>
</gene>
<comment type="caution">
    <text evidence="1">The sequence shown here is derived from an EMBL/GenBank/DDBJ whole genome shotgun (WGS) entry which is preliminary data.</text>
</comment>
<proteinExistence type="predicted"/>
<dbReference type="RefSeq" id="WP_211291261.1">
    <property type="nucleotide sequence ID" value="NZ_PTJD01000016.1"/>
</dbReference>
<sequence>MTSLDALLQIAGNAEYAVEGWSRHTWIDRWGRVGNELVELLSRRNGFYAFESALHVYGLSPEPSIDPPDLIRWNARDCWRAAYGDLITDCLFFGEDVFGGQFLIPEDGESVATLDPETGDVEVIAASLEHWAEALLADWNYMTGHSLAHAWQERHGRLIPGQRLLPKLPFVVGGRHELDNLHAIDATKGMNFRGEMAVQISALPEGAPIRLRVIE</sequence>
<accession>A0A2S6IDB6</accession>
<dbReference type="Proteomes" id="UP000239485">
    <property type="component" value="Unassembled WGS sequence"/>
</dbReference>
<dbReference type="AlphaFoldDB" id="A0A2S6IDB6"/>
<protein>
    <recommendedName>
        <fullName evidence="3">SMI1/KNR4 family protein SUKH-1</fullName>
    </recommendedName>
</protein>
<keyword evidence="2" id="KW-1185">Reference proteome</keyword>
<evidence type="ECO:0008006" key="3">
    <source>
        <dbReference type="Google" id="ProtNLM"/>
    </source>
</evidence>
<evidence type="ECO:0000313" key="1">
    <source>
        <dbReference type="EMBL" id="PPK92212.1"/>
    </source>
</evidence>
<name>A0A2S6IDB6_9ACTN</name>
<reference evidence="1 2" key="1">
    <citation type="submission" date="2018-02" db="EMBL/GenBank/DDBJ databases">
        <title>Genomic Encyclopedia of Archaeal and Bacterial Type Strains, Phase II (KMG-II): from individual species to whole genera.</title>
        <authorList>
            <person name="Goeker M."/>
        </authorList>
    </citation>
    <scope>NUCLEOTIDE SEQUENCE [LARGE SCALE GENOMIC DNA]</scope>
    <source>
        <strain evidence="1 2">DSM 22857</strain>
    </source>
</reference>
<evidence type="ECO:0000313" key="2">
    <source>
        <dbReference type="Proteomes" id="UP000239485"/>
    </source>
</evidence>
<organism evidence="1 2">
    <name type="scientific">Kineococcus xinjiangensis</name>
    <dbReference type="NCBI Taxonomy" id="512762"/>
    <lineage>
        <taxon>Bacteria</taxon>
        <taxon>Bacillati</taxon>
        <taxon>Actinomycetota</taxon>
        <taxon>Actinomycetes</taxon>
        <taxon>Kineosporiales</taxon>
        <taxon>Kineosporiaceae</taxon>
        <taxon>Kineococcus</taxon>
    </lineage>
</organism>
<dbReference type="EMBL" id="PTJD01000016">
    <property type="protein sequence ID" value="PPK92212.1"/>
    <property type="molecule type" value="Genomic_DNA"/>
</dbReference>